<reference evidence="3 4" key="1">
    <citation type="submission" date="2016-10" db="EMBL/GenBank/DDBJ databases">
        <title>The whole genome sequencing and assembly of L. cotyniformis subsp. torquens DSM 20004 strain.</title>
        <authorList>
            <person name="Park M.-K."/>
            <person name="Lee Y.-J."/>
            <person name="Yi H."/>
            <person name="Bahn Y.-S."/>
            <person name="Kim J.F."/>
            <person name="Lee D.-W."/>
        </authorList>
    </citation>
    <scope>NUCLEOTIDE SEQUENCE [LARGE SCALE GENOMIC DNA]</scope>
    <source>
        <strain evidence="3 4">DSM 20004</strain>
        <plasmid evidence="3 4">pLDW-7</plasmid>
    </source>
</reference>
<dbReference type="RefSeq" id="WP_029507717.1">
    <property type="nucleotide sequence ID" value="NZ_AEOS01000274.1"/>
</dbReference>
<dbReference type="AlphaFoldDB" id="A0A2D1KSX7"/>
<protein>
    <submittedName>
        <fullName evidence="3">Uncharacterized protein</fullName>
    </submittedName>
</protein>
<name>A0A2D1KSX7_9LACO</name>
<geneLocation type="plasmid" evidence="3 4">
    <name>pLDW-7</name>
</geneLocation>
<dbReference type="KEGG" id="lcy:LC20004_15040"/>
<evidence type="ECO:0000259" key="2">
    <source>
        <dbReference type="Pfam" id="PF07510"/>
    </source>
</evidence>
<evidence type="ECO:0000259" key="1">
    <source>
        <dbReference type="Pfam" id="PF03235"/>
    </source>
</evidence>
<keyword evidence="3" id="KW-0614">Plasmid</keyword>
<dbReference type="InterPro" id="IPR011089">
    <property type="entry name" value="GmrSD_C"/>
</dbReference>
<dbReference type="EMBL" id="CP017701">
    <property type="protein sequence ID" value="ATO45235.1"/>
    <property type="molecule type" value="Genomic_DNA"/>
</dbReference>
<evidence type="ECO:0000313" key="3">
    <source>
        <dbReference type="EMBL" id="ATO45235.1"/>
    </source>
</evidence>
<gene>
    <name evidence="3" type="ORF">LC20004_15040</name>
</gene>
<dbReference type="Pfam" id="PF03235">
    <property type="entry name" value="GmrSD_N"/>
    <property type="match status" value="1"/>
</dbReference>
<dbReference type="PANTHER" id="PTHR35149:SF2">
    <property type="entry name" value="DUF262 DOMAIN-CONTAINING PROTEIN"/>
    <property type="match status" value="1"/>
</dbReference>
<proteinExistence type="predicted"/>
<accession>A0A2D1KSX7</accession>
<dbReference type="Proteomes" id="UP000223559">
    <property type="component" value="Plasmid pLDW-7"/>
</dbReference>
<dbReference type="OrthoDB" id="9798761at2"/>
<feature type="domain" description="GmrSD restriction endonucleases N-terminal" evidence="1">
    <location>
        <begin position="28"/>
        <end position="230"/>
    </location>
</feature>
<keyword evidence="4" id="KW-1185">Reference proteome</keyword>
<dbReference type="InterPro" id="IPR004919">
    <property type="entry name" value="GmrSD_N"/>
</dbReference>
<dbReference type="Pfam" id="PF07510">
    <property type="entry name" value="GmrSD_C"/>
    <property type="match status" value="1"/>
</dbReference>
<organism evidence="3 4">
    <name type="scientific">Loigolactobacillus coryniformis subsp. torquens DSM 20004 = KCTC 3535</name>
    <dbReference type="NCBI Taxonomy" id="1423822"/>
    <lineage>
        <taxon>Bacteria</taxon>
        <taxon>Bacillati</taxon>
        <taxon>Bacillota</taxon>
        <taxon>Bacilli</taxon>
        <taxon>Lactobacillales</taxon>
        <taxon>Lactobacillaceae</taxon>
        <taxon>Loigolactobacillus</taxon>
    </lineage>
</organism>
<evidence type="ECO:0000313" key="4">
    <source>
        <dbReference type="Proteomes" id="UP000223559"/>
    </source>
</evidence>
<feature type="domain" description="GmrSD restriction endonucleases C-terminal" evidence="2">
    <location>
        <begin position="427"/>
        <end position="565"/>
    </location>
</feature>
<dbReference type="PANTHER" id="PTHR35149">
    <property type="entry name" value="SLL5132 PROTEIN"/>
    <property type="match status" value="1"/>
</dbReference>
<sequence>MSINLNQPAKYYFGVTLLKGNAELIVSQVIANNRTINIPVYQRRYSWRREQLERLVADLKTAYANQRERYFFGSLILNATGDTSTVDVIDGQQRLTTVSLFLIAIRDFLGSSDVDYQRVNEMFLIDRFDRDSIAKNRLHPVPGDEEQYVDVLVNGISAADTIFKSTYAYFWNVLQQGDLTVREWLSLLEQRLQVMNIVVDQYDDAQLIFESLNSTGMNLTESDKIRNFLLMGLKGDQQAAAFQLWQQNERLVGSEELSRFYRQYLTSLARSSKPVKENEIYSDYRRFVGLTKDFDQIAQLKKEQAAAKLFAEITAPATVDIKDQRVKSLLIRLGHLNNDILVPYLLQVFAKTRDGALSADQLVEVLRVLLAYLARRLFIGVPTTGLNLLFAALDRQVEHYVDQAKVDYVEGLKLVLTQIVKENKRFPTDKSLKDALVEKDYYHMSSMSLWFILDELNNASGEEQDLFDAAQSGKYSIEHIMPQVVNSSWQKALGTDWRPVHNVWLNRLANLTLTGFNGQMSNRPYIEKRDMADGYRKSGIKLNQWVAQFDKWDEATLQERQADLLTRALTVWPRPNVSTQLATDDPNSWDTLDMILEANPTGTKPVAFSFVDDQVVQIKSWTDLYNQLIDLLWDADPSNFFAMANSDESLVKHVNEVEADQRYRQLGDSDVAVYAGGDSAWSRVQHIKRLLAGSDHDLSEVNVKTRKVNHS</sequence>